<name>A0A2N3IBN7_9BACT</name>
<dbReference type="EMBL" id="MVDE01000007">
    <property type="protein sequence ID" value="PKQ67774.1"/>
    <property type="molecule type" value="Genomic_DNA"/>
</dbReference>
<reference evidence="1 2" key="1">
    <citation type="journal article" date="2017" name="Front. Microbiol.">
        <title>Labilibaculum manganireducens gen. nov., sp. nov. and Labilibaculum filiforme sp. nov., Novel Bacteroidetes Isolated from Subsurface Sediments of the Baltic Sea.</title>
        <authorList>
            <person name="Vandieken V."/>
            <person name="Marshall I.P."/>
            <person name="Niemann H."/>
            <person name="Engelen B."/>
            <person name="Cypionka H."/>
        </authorList>
    </citation>
    <scope>NUCLEOTIDE SEQUENCE [LARGE SCALE GENOMIC DNA]</scope>
    <source>
        <strain evidence="1 2">59.10-2M</strain>
    </source>
</reference>
<accession>A0A2N3IBN7</accession>
<organism evidence="1 2">
    <name type="scientific">Labilibaculum manganireducens</name>
    <dbReference type="NCBI Taxonomy" id="1940525"/>
    <lineage>
        <taxon>Bacteria</taxon>
        <taxon>Pseudomonadati</taxon>
        <taxon>Bacteroidota</taxon>
        <taxon>Bacteroidia</taxon>
        <taxon>Marinilabiliales</taxon>
        <taxon>Marinifilaceae</taxon>
        <taxon>Labilibaculum</taxon>
    </lineage>
</organism>
<evidence type="ECO:0000313" key="1">
    <source>
        <dbReference type="EMBL" id="PKQ67774.1"/>
    </source>
</evidence>
<dbReference type="AlphaFoldDB" id="A0A2N3IBN7"/>
<proteinExistence type="predicted"/>
<dbReference type="RefSeq" id="WP_101309084.1">
    <property type="nucleotide sequence ID" value="NZ_MVDE01000007.1"/>
</dbReference>
<sequence length="414" mass="47914">MSKKGKRKTPAVKYNESVAINVNFNRIKQVCQLLGCADALCILSQQEIKEIYRLRMHFMEPKLMAGHKISREKMKYYKHFCQLFCQQEKSVLVEGQNPVSVIAMVAVERFIAWHSYVPETRAAEIKKSLHVLFRHFAKIENPISDLYWNYNRILIVSNPFTTTMHTFKTSYEYRKDDVHGLYHTLKICSVEPRVSKVKINGIKRIVYQIGCQSVNDEPQWISISAAKLSGLYKGDEEELPVCIQNHALIRYLSRTAPIGEDAAQSYIGISMRNKEPFIYRRNVLFPICYKDFKLGYFIAGPVGDKLVISTFLFVTQRGTPEGDKLEKLSGLSKEEITYWNIAKLEVFASSEMNPEQGIFTLFKECGLDYLFDVAKHINRNEKDTYNWDAFNEYMRKGKALLEDDLEEIADEADL</sequence>
<gene>
    <name evidence="1" type="ORF">BZG01_06910</name>
</gene>
<comment type="caution">
    <text evidence="1">The sequence shown here is derived from an EMBL/GenBank/DDBJ whole genome shotgun (WGS) entry which is preliminary data.</text>
</comment>
<evidence type="ECO:0000313" key="2">
    <source>
        <dbReference type="Proteomes" id="UP000233618"/>
    </source>
</evidence>
<keyword evidence="2" id="KW-1185">Reference proteome</keyword>
<protein>
    <submittedName>
        <fullName evidence="1">Uncharacterized protein</fullName>
    </submittedName>
</protein>
<dbReference type="Proteomes" id="UP000233618">
    <property type="component" value="Unassembled WGS sequence"/>
</dbReference>